<dbReference type="RefSeq" id="WP_231005587.1">
    <property type="nucleotide sequence ID" value="NZ_JAJNEC010000005.1"/>
</dbReference>
<keyword evidence="3" id="KW-1185">Reference proteome</keyword>
<protein>
    <submittedName>
        <fullName evidence="2">Uncharacterized protein</fullName>
    </submittedName>
</protein>
<comment type="caution">
    <text evidence="2">The sequence shown here is derived from an EMBL/GenBank/DDBJ whole genome shotgun (WGS) entry which is preliminary data.</text>
</comment>
<proteinExistence type="predicted"/>
<sequence>MLTIEQIQYLDRFCQKKGVHYYDLRQEMVDHLAESIETDMAADPKTDFEKALHQVYSAFGISGFSTVIRQREEAARKACRQKESRLFKAYFTFPEIAVSLLAFLLLMTPVYLFNIRQAELVYGAYCIFLFVFSIAAIVFVQLRFKRPAQKLLSLKHTGSFTVFVGLFQVPNLYFNLAVKGLEIDINHTPWFNLAMAAFCTLAITFTMARYHAYKAIYLDACRRYPLAFEK</sequence>
<keyword evidence="1" id="KW-0812">Transmembrane</keyword>
<feature type="transmembrane region" description="Helical" evidence="1">
    <location>
        <begin position="120"/>
        <end position="140"/>
    </location>
</feature>
<dbReference type="Proteomes" id="UP001199816">
    <property type="component" value="Unassembled WGS sequence"/>
</dbReference>
<feature type="transmembrane region" description="Helical" evidence="1">
    <location>
        <begin position="89"/>
        <end position="114"/>
    </location>
</feature>
<dbReference type="EMBL" id="JAJNEC010000005">
    <property type="protein sequence ID" value="MCD2424214.1"/>
    <property type="molecule type" value="Genomic_DNA"/>
</dbReference>
<keyword evidence="1" id="KW-1133">Transmembrane helix</keyword>
<feature type="transmembrane region" description="Helical" evidence="1">
    <location>
        <begin position="190"/>
        <end position="208"/>
    </location>
</feature>
<organism evidence="2 3">
    <name type="scientific">Niabella pedocola</name>
    <dbReference type="NCBI Taxonomy" id="1752077"/>
    <lineage>
        <taxon>Bacteria</taxon>
        <taxon>Pseudomonadati</taxon>
        <taxon>Bacteroidota</taxon>
        <taxon>Chitinophagia</taxon>
        <taxon>Chitinophagales</taxon>
        <taxon>Chitinophagaceae</taxon>
        <taxon>Niabella</taxon>
    </lineage>
</organism>
<accession>A0ABS8PT22</accession>
<evidence type="ECO:0000313" key="3">
    <source>
        <dbReference type="Proteomes" id="UP001199816"/>
    </source>
</evidence>
<gene>
    <name evidence="2" type="ORF">LQ567_15645</name>
</gene>
<evidence type="ECO:0000256" key="1">
    <source>
        <dbReference type="SAM" id="Phobius"/>
    </source>
</evidence>
<feature type="transmembrane region" description="Helical" evidence="1">
    <location>
        <begin position="160"/>
        <end position="178"/>
    </location>
</feature>
<name>A0ABS8PT22_9BACT</name>
<evidence type="ECO:0000313" key="2">
    <source>
        <dbReference type="EMBL" id="MCD2424214.1"/>
    </source>
</evidence>
<reference evidence="2 3" key="1">
    <citation type="submission" date="2021-11" db="EMBL/GenBank/DDBJ databases">
        <title>Genomic of Niabella pedocola.</title>
        <authorList>
            <person name="Wu T."/>
        </authorList>
    </citation>
    <scope>NUCLEOTIDE SEQUENCE [LARGE SCALE GENOMIC DNA]</scope>
    <source>
        <strain evidence="2 3">JCM 31011</strain>
    </source>
</reference>
<keyword evidence="1" id="KW-0472">Membrane</keyword>